<dbReference type="AlphaFoldDB" id="A0A8D0UTY7"/>
<keyword evidence="1" id="KW-0472">Membrane</keyword>
<keyword evidence="1" id="KW-1133">Transmembrane helix</keyword>
<organism evidence="2 3">
    <name type="scientific">Sus scrofa</name>
    <name type="common">Pig</name>
    <dbReference type="NCBI Taxonomy" id="9823"/>
    <lineage>
        <taxon>Eukaryota</taxon>
        <taxon>Metazoa</taxon>
        <taxon>Chordata</taxon>
        <taxon>Craniata</taxon>
        <taxon>Vertebrata</taxon>
        <taxon>Euteleostomi</taxon>
        <taxon>Mammalia</taxon>
        <taxon>Eutheria</taxon>
        <taxon>Laurasiatheria</taxon>
        <taxon>Artiodactyla</taxon>
        <taxon>Suina</taxon>
        <taxon>Suidae</taxon>
        <taxon>Sus</taxon>
    </lineage>
</organism>
<evidence type="ECO:0000256" key="1">
    <source>
        <dbReference type="SAM" id="Phobius"/>
    </source>
</evidence>
<dbReference type="Ensembl" id="ENSSSCT00025067803.1">
    <property type="protein sequence ID" value="ENSSSCP00025029087.1"/>
    <property type="gene ID" value="ENSSSCG00025049772.1"/>
</dbReference>
<accession>A0A8D0UTY7</accession>
<evidence type="ECO:0000313" key="2">
    <source>
        <dbReference type="Ensembl" id="ENSSSCP00025029087.1"/>
    </source>
</evidence>
<dbReference type="Proteomes" id="UP000694727">
    <property type="component" value="Unplaced"/>
</dbReference>
<sequence length="126" mass="14142">MHEHGISFHLFVSSLISFISVLQFSEYRSFVSLGRFTPRDCILLDAMVNGIASPISFSALSLLVYSNAVDFCVFILYTATWPNSRMSSNSFLVESLAFSRYGIMSSANRDSFTSSFPIWILCLLLL</sequence>
<feature type="transmembrane region" description="Helical" evidence="1">
    <location>
        <begin position="6"/>
        <end position="25"/>
    </location>
</feature>
<protein>
    <submittedName>
        <fullName evidence="2">Uncharacterized protein</fullName>
    </submittedName>
</protein>
<reference evidence="2" key="1">
    <citation type="submission" date="2025-08" db="UniProtKB">
        <authorList>
            <consortium name="Ensembl"/>
        </authorList>
    </citation>
    <scope>IDENTIFICATION</scope>
</reference>
<proteinExistence type="predicted"/>
<evidence type="ECO:0000313" key="3">
    <source>
        <dbReference type="Proteomes" id="UP000694727"/>
    </source>
</evidence>
<keyword evidence="1" id="KW-0812">Transmembrane</keyword>
<name>A0A8D0UTY7_PIG</name>